<dbReference type="InterPro" id="IPR029055">
    <property type="entry name" value="Ntn_hydrolases_N"/>
</dbReference>
<protein>
    <recommendedName>
        <fullName evidence="2">asparagine synthase (glutamine-hydrolyzing)</fullName>
        <ecNumber evidence="2">6.3.5.4</ecNumber>
    </recommendedName>
</protein>
<dbReference type="PANTHER" id="PTHR43284">
    <property type="entry name" value="ASPARAGINE SYNTHETASE (GLUTAMINE-HYDROLYZING)"/>
    <property type="match status" value="1"/>
</dbReference>
<dbReference type="Pfam" id="PF13537">
    <property type="entry name" value="GATase_7"/>
    <property type="match status" value="1"/>
</dbReference>
<dbReference type="InterPro" id="IPR017932">
    <property type="entry name" value="GATase_2_dom"/>
</dbReference>
<dbReference type="Proteomes" id="UP000198773">
    <property type="component" value="Unassembled WGS sequence"/>
</dbReference>
<dbReference type="AlphaFoldDB" id="A0A1H4CCZ1"/>
<dbReference type="GO" id="GO:0006529">
    <property type="term" value="P:asparagine biosynthetic process"/>
    <property type="evidence" value="ECO:0007669"/>
    <property type="project" value="InterPro"/>
</dbReference>
<dbReference type="SUPFAM" id="SSF56235">
    <property type="entry name" value="N-terminal nucleophile aminohydrolases (Ntn hydrolases)"/>
    <property type="match status" value="1"/>
</dbReference>
<accession>A0A1H4CCZ1</accession>
<dbReference type="InterPro" id="IPR014729">
    <property type="entry name" value="Rossmann-like_a/b/a_fold"/>
</dbReference>
<evidence type="ECO:0000256" key="3">
    <source>
        <dbReference type="ARBA" id="ARBA00048741"/>
    </source>
</evidence>
<dbReference type="InterPro" id="IPR001962">
    <property type="entry name" value="Asn_synthase"/>
</dbReference>
<dbReference type="EMBL" id="FNRM01000004">
    <property type="protein sequence ID" value="SEA58200.1"/>
    <property type="molecule type" value="Genomic_DNA"/>
</dbReference>
<dbReference type="InterPro" id="IPR051786">
    <property type="entry name" value="ASN_synthetase/amidase"/>
</dbReference>
<evidence type="ECO:0000313" key="7">
    <source>
        <dbReference type="Proteomes" id="UP000198773"/>
    </source>
</evidence>
<dbReference type="Gene3D" id="3.40.50.620">
    <property type="entry name" value="HUPs"/>
    <property type="match status" value="1"/>
</dbReference>
<name>A0A1H4CCZ1_ALKAM</name>
<comment type="catalytic activity">
    <reaction evidence="3">
        <text>L-aspartate + L-glutamine + ATP + H2O = L-asparagine + L-glutamate + AMP + diphosphate + H(+)</text>
        <dbReference type="Rhea" id="RHEA:12228"/>
        <dbReference type="ChEBI" id="CHEBI:15377"/>
        <dbReference type="ChEBI" id="CHEBI:15378"/>
        <dbReference type="ChEBI" id="CHEBI:29985"/>
        <dbReference type="ChEBI" id="CHEBI:29991"/>
        <dbReference type="ChEBI" id="CHEBI:30616"/>
        <dbReference type="ChEBI" id="CHEBI:33019"/>
        <dbReference type="ChEBI" id="CHEBI:58048"/>
        <dbReference type="ChEBI" id="CHEBI:58359"/>
        <dbReference type="ChEBI" id="CHEBI:456215"/>
        <dbReference type="EC" id="6.3.5.4"/>
    </reaction>
</comment>
<gene>
    <name evidence="6" type="ORF">SAMN04488051_10499</name>
</gene>
<keyword evidence="7" id="KW-1185">Reference proteome</keyword>
<dbReference type="GO" id="GO:0004066">
    <property type="term" value="F:asparagine synthase (glutamine-hydrolyzing) activity"/>
    <property type="evidence" value="ECO:0007669"/>
    <property type="project" value="UniProtKB-EC"/>
</dbReference>
<evidence type="ECO:0000256" key="1">
    <source>
        <dbReference type="ARBA" id="ARBA00005187"/>
    </source>
</evidence>
<evidence type="ECO:0000256" key="2">
    <source>
        <dbReference type="ARBA" id="ARBA00012737"/>
    </source>
</evidence>
<evidence type="ECO:0000259" key="5">
    <source>
        <dbReference type="Pfam" id="PF13537"/>
    </source>
</evidence>
<dbReference type="PANTHER" id="PTHR43284:SF1">
    <property type="entry name" value="ASPARAGINE SYNTHETASE"/>
    <property type="match status" value="1"/>
</dbReference>
<dbReference type="SUPFAM" id="SSF52402">
    <property type="entry name" value="Adenine nucleotide alpha hydrolases-like"/>
    <property type="match status" value="1"/>
</dbReference>
<dbReference type="Gene3D" id="3.60.20.10">
    <property type="entry name" value="Glutamine Phosphoribosylpyrophosphate, subunit 1, domain 1"/>
    <property type="match status" value="1"/>
</dbReference>
<reference evidence="6 7" key="1">
    <citation type="submission" date="2016-10" db="EMBL/GenBank/DDBJ databases">
        <authorList>
            <person name="de Groot N.N."/>
        </authorList>
    </citation>
    <scope>NUCLEOTIDE SEQUENCE [LARGE SCALE GENOMIC DNA]</scope>
    <source>
        <strain evidence="6 7">CGMCC 1.3430</strain>
    </source>
</reference>
<feature type="domain" description="Asparagine synthetase" evidence="4">
    <location>
        <begin position="190"/>
        <end position="272"/>
    </location>
</feature>
<evidence type="ECO:0000313" key="6">
    <source>
        <dbReference type="EMBL" id="SEA58200.1"/>
    </source>
</evidence>
<sequence length="557" mass="63114">MKQSLIRVGKEHSIAVTDIVTKQMALHQKLQTPLLSIASTQELLQLNGNALLVLGTPLPAIEKVPESWQEAARILPQREGVFAAIFWDASASKLVVCSDILGLQPLYWQRSSSEVVFADCTRAFDGAHNPAGWGAFLALGYTFGPDTLTKGVSRVPAATVMVVEPDPVTVQSYSYWEFNYQRNSGTTEEVVETLEESVDLALRACPDQPHTLLLSGGYDSRLIAFLLEKRNVPLKAIIVSHADENLDLDGRSALAVARHLNIPYTLEVPDHAFFSSQAYLDYLEVSETLVPSLSLFISQVAQFVDASVLWEGLLPGKTLKASEDDFAEFQATKIKWHGHAIWRHAEMVFGKEHATEMWHAFESTWLKEKAKYSNDSDGTALFNYAHRTRNRYGLNPFKVFQQKSMVCMPGMSRDYLLATMAVDPLRKRGNAFYQEVYQQVAPAALKFPVVHGSKPHLLHSKRVTDHLFMGRLKAYNFLQKHPKLMKLFLLNPSQNKPLPSRYLTQPQLWQQQDAVVRPDFLAKLQKGEPVPEQAVQLLFYWRVWQWLRQKPLMDYFT</sequence>
<proteinExistence type="predicted"/>
<dbReference type="Pfam" id="PF00733">
    <property type="entry name" value="Asn_synthase"/>
    <property type="match status" value="1"/>
</dbReference>
<dbReference type="OrthoDB" id="4897717at2"/>
<organism evidence="6 7">
    <name type="scientific">Alkalimonas amylolytica</name>
    <dbReference type="NCBI Taxonomy" id="152573"/>
    <lineage>
        <taxon>Bacteria</taxon>
        <taxon>Pseudomonadati</taxon>
        <taxon>Pseudomonadota</taxon>
        <taxon>Gammaproteobacteria</taxon>
        <taxon>Alkalimonas</taxon>
    </lineage>
</organism>
<dbReference type="EC" id="6.3.5.4" evidence="2"/>
<dbReference type="RefSeq" id="WP_091342226.1">
    <property type="nucleotide sequence ID" value="NZ_FNRM01000004.1"/>
</dbReference>
<dbReference type="STRING" id="152573.SAMN04488051_10499"/>
<evidence type="ECO:0000259" key="4">
    <source>
        <dbReference type="Pfam" id="PF00733"/>
    </source>
</evidence>
<comment type="pathway">
    <text evidence="1">Amino-acid biosynthesis; L-asparagine biosynthesis; L-asparagine from L-aspartate (L-Gln route): step 1/1.</text>
</comment>
<feature type="domain" description="Glutamine amidotransferase type-2" evidence="5">
    <location>
        <begin position="69"/>
        <end position="121"/>
    </location>
</feature>